<evidence type="ECO:0008006" key="3">
    <source>
        <dbReference type="Google" id="ProtNLM"/>
    </source>
</evidence>
<evidence type="ECO:0000256" key="1">
    <source>
        <dbReference type="ARBA" id="ARBA00006224"/>
    </source>
</evidence>
<accession>G0UZK1</accession>
<dbReference type="Pfam" id="PF10266">
    <property type="entry name" value="Strumpellin"/>
    <property type="match status" value="1"/>
</dbReference>
<evidence type="ECO:0000313" key="2">
    <source>
        <dbReference type="EMBL" id="CCC94820.1"/>
    </source>
</evidence>
<dbReference type="VEuPathDB" id="TriTrypDB:TcIL3000.11.2080"/>
<dbReference type="PANTHER" id="PTHR15691:SF6">
    <property type="entry name" value="WASH COMPLEX SUBUNIT 5"/>
    <property type="match status" value="1"/>
</dbReference>
<dbReference type="InterPro" id="IPR019393">
    <property type="entry name" value="WASH_strumpellin"/>
</dbReference>
<dbReference type="GO" id="GO:0007032">
    <property type="term" value="P:endosome organization"/>
    <property type="evidence" value="ECO:0007669"/>
    <property type="project" value="TreeGrafter"/>
</dbReference>
<dbReference type="EMBL" id="HE575324">
    <property type="protein sequence ID" value="CCC94820.1"/>
    <property type="molecule type" value="Genomic_DNA"/>
</dbReference>
<dbReference type="GO" id="GO:0030041">
    <property type="term" value="P:actin filament polymerization"/>
    <property type="evidence" value="ECO:0007669"/>
    <property type="project" value="TreeGrafter"/>
</dbReference>
<organism evidence="2">
    <name type="scientific">Trypanosoma congolense (strain IL3000)</name>
    <dbReference type="NCBI Taxonomy" id="1068625"/>
    <lineage>
        <taxon>Eukaryota</taxon>
        <taxon>Discoba</taxon>
        <taxon>Euglenozoa</taxon>
        <taxon>Kinetoplastea</taxon>
        <taxon>Metakinetoplastina</taxon>
        <taxon>Trypanosomatida</taxon>
        <taxon>Trypanosomatidae</taxon>
        <taxon>Trypanosoma</taxon>
        <taxon>Nannomonas</taxon>
    </lineage>
</organism>
<dbReference type="PANTHER" id="PTHR15691">
    <property type="entry name" value="WASH COMPLEX SUBUNIT 5"/>
    <property type="match status" value="1"/>
</dbReference>
<reference evidence="2" key="1">
    <citation type="journal article" date="2012" name="Proc. Natl. Acad. Sci. U.S.A.">
        <title>Antigenic diversity is generated by distinct evolutionary mechanisms in African trypanosome species.</title>
        <authorList>
            <person name="Jackson A.P."/>
            <person name="Berry A."/>
            <person name="Aslett M."/>
            <person name="Allison H.C."/>
            <person name="Burton P."/>
            <person name="Vavrova-Anderson J."/>
            <person name="Brown R."/>
            <person name="Browne H."/>
            <person name="Corton N."/>
            <person name="Hauser H."/>
            <person name="Gamble J."/>
            <person name="Gilderthorp R."/>
            <person name="Marcello L."/>
            <person name="McQuillan J."/>
            <person name="Otto T.D."/>
            <person name="Quail M.A."/>
            <person name="Sanders M.J."/>
            <person name="van Tonder A."/>
            <person name="Ginger M.L."/>
            <person name="Field M.C."/>
            <person name="Barry J.D."/>
            <person name="Hertz-Fowler C."/>
            <person name="Berriman M."/>
        </authorList>
    </citation>
    <scope>NUCLEOTIDE SEQUENCE</scope>
    <source>
        <strain evidence="2">IL3000</strain>
    </source>
</reference>
<proteinExistence type="inferred from homology"/>
<protein>
    <recommendedName>
        <fullName evidence="3">WASH complex subunit strumpellin</fullName>
    </recommendedName>
</protein>
<dbReference type="GO" id="GO:0140285">
    <property type="term" value="P:endosome fission"/>
    <property type="evidence" value="ECO:0007669"/>
    <property type="project" value="TreeGrafter"/>
</dbReference>
<dbReference type="GO" id="GO:0071203">
    <property type="term" value="C:WASH complex"/>
    <property type="evidence" value="ECO:0007669"/>
    <property type="project" value="InterPro"/>
</dbReference>
<comment type="similarity">
    <text evidence="1">Belongs to the strumpellin family.</text>
</comment>
<name>G0UZK1_TRYCI</name>
<sequence length="1222" mass="139242">MSQQKGKKHRSDFLDDDCGQSALQLAARGSAIIVELLRLAQYIPPEFLQPERSEYSKIISDFSYFKKTESFEKDISCSEELQQKDEVFGNTHVEFLDRCFKLFRGVFGYVVELNRFVEEILDGMYVSHSIESILADIDGKQILCEIYHLYGVMLLLLDQKFGGKIREYILVSFVRYKGTSEPNMMDVTSLCRSTGYQWNSEHGLPPDYPVSYFNRVPVDKKVVGTIIGRIRSDDIYQMSYNYPAPEHRSAALSLQGAVLYVLLFFKPEILRHEGPVMREIVDKHFADNWIINYYMGFTADLMVAWCGFPAAKAAISGTVTVDNIGYYMIRQRQSMSSVQDAIDDVLREGVLTEQYVLDNIHSTLLPLIREANVVLRWFVLHTHRLDGNNFYSHDNVGVYQMVAGCVTDEDIVMLLLRTAQLEFTLRAMFAALLKQKRPRWEASRQEGVMKMTKLAAFFSGKHVLSDDLSDPQLESWFTEISGRIEGLEYANSTIASRKIQKLIKALESVQEFHQVDSNLQVVQFVQDARFLLKQMIRYINIENKVLITIATVGDVSYAWESMATHNNYVMTIQKKIKQKPDLAVQMRAVFMKLASLLELPCNRIDQGAQNDARLLVALESTSEFYSGELVSFARRVLHVIPTSIFHILRQVMDILTNHLRECPTKLARKEMKQQSQLDIRKALSTHTADIVKYASGILAMESTLVGIIQVDPHQLLEDGIRKELVEQITTELHMSLLFDNKKPPSATDFNEELTRLAQKLNGIRASFEYIQDYVNVHGLRIWLEEFSRIVNFNVEMECNAFLQKKLYPWESQYQSESIPIPYFQPTSGGSTYSFLGGITQHLIAITDPSHAFFLKAYGAWFGRSSLEEVVGTRTFASIREAIGSMGLVALDRMMCFIIAKNLQQLLKIIRLTLEPVEETVANIMDELCSSTHMPRKTVDLYNKLVKILNGSASGEDGGGVIETVEHNYILVKDHFGEATKLMVFIGRIQLMRMMIANELRSFCKLNSGSLFAALSTVNEALLTDLRHHYHSPDTHPMPGEIINAVSPYLDCVGITDALTKVYVTSKPIPSLVFYLVVLTLRNVSRMHYDERLASMTPVHQKYLIDPEAFIMTLALLLKQFHSDQLVLFLNHLSRVACAFVRIYYDDTVQQQQQQKQQQQKQKQKQVPEKDQLDDVLPSTAEIIVHIVRAVAEATGIPTLDLHRTFPATLCGDFRIPVSKGKK</sequence>
<dbReference type="GO" id="GO:0051125">
    <property type="term" value="P:regulation of actin nucleation"/>
    <property type="evidence" value="ECO:0007669"/>
    <property type="project" value="TreeGrafter"/>
</dbReference>
<dbReference type="GO" id="GO:0005768">
    <property type="term" value="C:endosome"/>
    <property type="evidence" value="ECO:0007669"/>
    <property type="project" value="TreeGrafter"/>
</dbReference>
<gene>
    <name evidence="2" type="ORF">TCIL3000_11_2080</name>
</gene>
<dbReference type="AlphaFoldDB" id="G0UZK1"/>